<reference evidence="1 2" key="1">
    <citation type="submission" date="2018-10" db="EMBL/GenBank/DDBJ databases">
        <authorList>
            <person name="Zhang X."/>
        </authorList>
    </citation>
    <scope>NUCLEOTIDE SEQUENCE [LARGE SCALE GENOMIC DNA]</scope>
    <source>
        <strain evidence="1 2">SK-G1</strain>
    </source>
</reference>
<organism evidence="1 2">
    <name type="scientific">Biomaibacter acetigenes</name>
    <dbReference type="NCBI Taxonomy" id="2316383"/>
    <lineage>
        <taxon>Bacteria</taxon>
        <taxon>Bacillati</taxon>
        <taxon>Bacillota</taxon>
        <taxon>Clostridia</taxon>
        <taxon>Thermosediminibacterales</taxon>
        <taxon>Tepidanaerobacteraceae</taxon>
        <taxon>Biomaibacter</taxon>
    </lineage>
</organism>
<evidence type="ECO:0000313" key="2">
    <source>
        <dbReference type="Proteomes" id="UP000280960"/>
    </source>
</evidence>
<dbReference type="Proteomes" id="UP000280960">
    <property type="component" value="Chromosome"/>
</dbReference>
<dbReference type="KEGG" id="bacg:D2962_06210"/>
<protein>
    <submittedName>
        <fullName evidence="1">Uncharacterized protein</fullName>
    </submittedName>
</protein>
<evidence type="ECO:0000313" key="1">
    <source>
        <dbReference type="EMBL" id="AYO30265.1"/>
    </source>
</evidence>
<dbReference type="EMBL" id="CP033169">
    <property type="protein sequence ID" value="AYO30265.1"/>
    <property type="molecule type" value="Genomic_DNA"/>
</dbReference>
<sequence>MQLGRKIYYEKTNGIVIWDKGEMSGDVQETTLEQDKESMPVLKLITPEQLGVLQLSYGEYAEEFASCRGYRINPDTGRLQFIQ</sequence>
<dbReference type="AlphaFoldDB" id="A0A3G2R4J0"/>
<accession>A0A3G2R4J0</accession>
<proteinExistence type="predicted"/>
<keyword evidence="2" id="KW-1185">Reference proteome</keyword>
<gene>
    <name evidence="1" type="ORF">D2962_06210</name>
</gene>
<name>A0A3G2R4J0_9FIRM</name>